<accession>A0A6P2GNX8</accession>
<reference evidence="6 7" key="1">
    <citation type="submission" date="2019-09" db="EMBL/GenBank/DDBJ databases">
        <authorList>
            <person name="Depoorter E."/>
        </authorList>
    </citation>
    <scope>NUCLEOTIDE SEQUENCE [LARGE SCALE GENOMIC DNA]</scope>
    <source>
        <strain evidence="6">LMG 6863</strain>
    </source>
</reference>
<comment type="subcellular location">
    <subcellularLocation>
        <location evidence="1">Fimbrium</location>
    </subcellularLocation>
</comment>
<dbReference type="InterPro" id="IPR008966">
    <property type="entry name" value="Adhesion_dom_sf"/>
</dbReference>
<dbReference type="PANTHER" id="PTHR33420">
    <property type="entry name" value="FIMBRIAL SUBUNIT ELFA-RELATED"/>
    <property type="match status" value="1"/>
</dbReference>
<comment type="similarity">
    <text evidence="2">Belongs to the fimbrial protein family.</text>
</comment>
<evidence type="ECO:0000256" key="5">
    <source>
        <dbReference type="SAM" id="SignalP"/>
    </source>
</evidence>
<name>A0A6P2GNX8_BURL3</name>
<evidence type="ECO:0000256" key="3">
    <source>
        <dbReference type="ARBA" id="ARBA00022729"/>
    </source>
</evidence>
<evidence type="ECO:0000256" key="2">
    <source>
        <dbReference type="ARBA" id="ARBA00006671"/>
    </source>
</evidence>
<dbReference type="PANTHER" id="PTHR33420:SF3">
    <property type="entry name" value="FIMBRIAL SUBUNIT ELFA"/>
    <property type="match status" value="1"/>
</dbReference>
<dbReference type="InterPro" id="IPR050263">
    <property type="entry name" value="Bact_Fimbrial_Adh_Pro"/>
</dbReference>
<sequence>MKIATRTHLLSTLLAVAGLGLASAANAADGTITFTGNVTAATCKIDGTAAGATSNKSVPMPTVSSGALNQEGAVAGRTAFGFQLSGCAVDTETTKGNPTKVQIAFENATNVTPDGKLSLDKGTAEAPEAQNVVLQILNDQQNPVVVGANAENQNSQVVTIGSDGGAKLNFFAEYRATGVATGGSANSKVQYSVVYQ</sequence>
<proteinExistence type="inferred from homology"/>
<dbReference type="GO" id="GO:0043709">
    <property type="term" value="P:cell adhesion involved in single-species biofilm formation"/>
    <property type="evidence" value="ECO:0007669"/>
    <property type="project" value="TreeGrafter"/>
</dbReference>
<dbReference type="Pfam" id="PF16970">
    <property type="entry name" value="FimA"/>
    <property type="match status" value="1"/>
</dbReference>
<dbReference type="InterPro" id="IPR039458">
    <property type="entry name" value="FimA-like"/>
</dbReference>
<feature type="signal peptide" evidence="5">
    <location>
        <begin position="1"/>
        <end position="27"/>
    </location>
</feature>
<dbReference type="InterPro" id="IPR036937">
    <property type="entry name" value="Adhesion_dom_fimbrial_sf"/>
</dbReference>
<evidence type="ECO:0000256" key="1">
    <source>
        <dbReference type="ARBA" id="ARBA00004561"/>
    </source>
</evidence>
<gene>
    <name evidence="6" type="ORF">BLA6863_02033</name>
</gene>
<dbReference type="EMBL" id="CABVPY010000010">
    <property type="protein sequence ID" value="VWB45287.1"/>
    <property type="molecule type" value="Genomic_DNA"/>
</dbReference>
<dbReference type="RefSeq" id="WP_174939491.1">
    <property type="nucleotide sequence ID" value="NZ_CABVPY010000010.1"/>
</dbReference>
<protein>
    <submittedName>
        <fullName evidence="6">Fimbrial protein</fullName>
    </submittedName>
</protein>
<keyword evidence="4" id="KW-0281">Fimbrium</keyword>
<evidence type="ECO:0000256" key="4">
    <source>
        <dbReference type="ARBA" id="ARBA00023263"/>
    </source>
</evidence>
<dbReference type="Gene3D" id="2.60.40.1090">
    <property type="entry name" value="Fimbrial-type adhesion domain"/>
    <property type="match status" value="1"/>
</dbReference>
<dbReference type="Proteomes" id="UP000494170">
    <property type="component" value="Unassembled WGS sequence"/>
</dbReference>
<dbReference type="SUPFAM" id="SSF49401">
    <property type="entry name" value="Bacterial adhesins"/>
    <property type="match status" value="1"/>
</dbReference>
<keyword evidence="3 5" id="KW-0732">Signal</keyword>
<feature type="chain" id="PRO_5043227299" evidence="5">
    <location>
        <begin position="28"/>
        <end position="196"/>
    </location>
</feature>
<evidence type="ECO:0000313" key="6">
    <source>
        <dbReference type="EMBL" id="VWB45287.1"/>
    </source>
</evidence>
<evidence type="ECO:0000313" key="7">
    <source>
        <dbReference type="Proteomes" id="UP000494170"/>
    </source>
</evidence>
<dbReference type="AlphaFoldDB" id="A0A6P2GNX8"/>
<dbReference type="GO" id="GO:0009289">
    <property type="term" value="C:pilus"/>
    <property type="evidence" value="ECO:0007669"/>
    <property type="project" value="UniProtKB-SubCell"/>
</dbReference>
<organism evidence="6 7">
    <name type="scientific">Burkholderia lata (strain ATCC 17760 / DSM 23089 / LMG 22485 / NCIMB 9086 / R18194 / 383)</name>
    <dbReference type="NCBI Taxonomy" id="482957"/>
    <lineage>
        <taxon>Bacteria</taxon>
        <taxon>Pseudomonadati</taxon>
        <taxon>Pseudomonadota</taxon>
        <taxon>Betaproteobacteria</taxon>
        <taxon>Burkholderiales</taxon>
        <taxon>Burkholderiaceae</taxon>
        <taxon>Burkholderia</taxon>
        <taxon>Burkholderia cepacia complex</taxon>
    </lineage>
</organism>